<proteinExistence type="predicted"/>
<sequence>MLRLNIFSTESTIKDFDYLALAEDQRTDNWISSLSKSSACIKVKETDFGNPTIKLLFKISNEDTRPLITAILCKHIFNVKHSLSHPSVRSTRKMIHRHSFWRHEETDLRMGTCLHSSPKIQNLQTLKAPL</sequence>
<dbReference type="OrthoDB" id="8012614at2759"/>
<dbReference type="AlphaFoldDB" id="A0A0C2ND06"/>
<reference evidence="1 2" key="1">
    <citation type="journal article" date="2014" name="Genome Biol. Evol.">
        <title>The genome of the myxosporean Thelohanellus kitauei shows adaptations to nutrient acquisition within its fish host.</title>
        <authorList>
            <person name="Yang Y."/>
            <person name="Xiong J."/>
            <person name="Zhou Z."/>
            <person name="Huo F."/>
            <person name="Miao W."/>
            <person name="Ran C."/>
            <person name="Liu Y."/>
            <person name="Zhang J."/>
            <person name="Feng J."/>
            <person name="Wang M."/>
            <person name="Wang M."/>
            <person name="Wang L."/>
            <person name="Yao B."/>
        </authorList>
    </citation>
    <scope>NUCLEOTIDE SEQUENCE [LARGE SCALE GENOMIC DNA]</scope>
    <source>
        <strain evidence="1">Wuqing</strain>
    </source>
</reference>
<keyword evidence="2" id="KW-1185">Reference proteome</keyword>
<name>A0A0C2ND06_THEKT</name>
<organism evidence="1 2">
    <name type="scientific">Thelohanellus kitauei</name>
    <name type="common">Myxosporean</name>
    <dbReference type="NCBI Taxonomy" id="669202"/>
    <lineage>
        <taxon>Eukaryota</taxon>
        <taxon>Metazoa</taxon>
        <taxon>Cnidaria</taxon>
        <taxon>Myxozoa</taxon>
        <taxon>Myxosporea</taxon>
        <taxon>Bivalvulida</taxon>
        <taxon>Platysporina</taxon>
        <taxon>Myxobolidae</taxon>
        <taxon>Thelohanellus</taxon>
    </lineage>
</organism>
<dbReference type="Proteomes" id="UP000031668">
    <property type="component" value="Unassembled WGS sequence"/>
</dbReference>
<gene>
    <name evidence="1" type="ORF">RF11_02657</name>
</gene>
<protein>
    <submittedName>
        <fullName evidence="1">Uncharacterized protein</fullName>
    </submittedName>
</protein>
<comment type="caution">
    <text evidence="1">The sequence shown here is derived from an EMBL/GenBank/DDBJ whole genome shotgun (WGS) entry which is preliminary data.</text>
</comment>
<accession>A0A0C2ND06</accession>
<evidence type="ECO:0000313" key="2">
    <source>
        <dbReference type="Proteomes" id="UP000031668"/>
    </source>
</evidence>
<dbReference type="EMBL" id="JWZT01000514">
    <property type="protein sequence ID" value="KII74165.1"/>
    <property type="molecule type" value="Genomic_DNA"/>
</dbReference>
<evidence type="ECO:0000313" key="1">
    <source>
        <dbReference type="EMBL" id="KII74165.1"/>
    </source>
</evidence>